<comment type="similarity">
    <text evidence="1 4">Belongs to the fatty acyl-CoA reductase family.</text>
</comment>
<keyword evidence="8" id="KW-1185">Reference proteome</keyword>
<dbReference type="SUPFAM" id="SSF51735">
    <property type="entry name" value="NAD(P)-binding Rossmann-fold domains"/>
    <property type="match status" value="1"/>
</dbReference>
<dbReference type="Gene3D" id="3.40.50.720">
    <property type="entry name" value="NAD(P)-binding Rossmann-like Domain"/>
    <property type="match status" value="1"/>
</dbReference>
<evidence type="ECO:0000313" key="7">
    <source>
        <dbReference type="EMBL" id="EPS58786.1"/>
    </source>
</evidence>
<gene>
    <name evidence="7" type="ORF">M569_16027</name>
</gene>
<dbReference type="InterPro" id="IPR026055">
    <property type="entry name" value="FAR"/>
</dbReference>
<name>S8C313_9LAMI</name>
<protein>
    <recommendedName>
        <fullName evidence="4">Fatty acyl-CoA reductase</fullName>
        <ecNumber evidence="4">1.2.1.84</ecNumber>
    </recommendedName>
</protein>
<dbReference type="PANTHER" id="PTHR11011">
    <property type="entry name" value="MALE STERILITY PROTEIN 2-RELATED"/>
    <property type="match status" value="1"/>
</dbReference>
<dbReference type="InterPro" id="IPR013120">
    <property type="entry name" value="FAR_NAD-bd"/>
</dbReference>
<dbReference type="GO" id="GO:0010345">
    <property type="term" value="P:suberin biosynthetic process"/>
    <property type="evidence" value="ECO:0007669"/>
    <property type="project" value="TreeGrafter"/>
</dbReference>
<accession>S8C313</accession>
<comment type="catalytic activity">
    <reaction evidence="4">
        <text>a long-chain fatty acyl-CoA + 2 NADPH + 2 H(+) = a long-chain primary fatty alcohol + 2 NADP(+) + CoA</text>
        <dbReference type="Rhea" id="RHEA:52716"/>
        <dbReference type="ChEBI" id="CHEBI:15378"/>
        <dbReference type="ChEBI" id="CHEBI:57287"/>
        <dbReference type="ChEBI" id="CHEBI:57783"/>
        <dbReference type="ChEBI" id="CHEBI:58349"/>
        <dbReference type="ChEBI" id="CHEBI:77396"/>
        <dbReference type="ChEBI" id="CHEBI:83139"/>
        <dbReference type="EC" id="1.2.1.84"/>
    </reaction>
</comment>
<dbReference type="Proteomes" id="UP000015453">
    <property type="component" value="Unassembled WGS sequence"/>
</dbReference>
<dbReference type="GO" id="GO:0080019">
    <property type="term" value="F:alcohol-forming very long-chain fatty acyl-CoA reductase activity"/>
    <property type="evidence" value="ECO:0007669"/>
    <property type="project" value="InterPro"/>
</dbReference>
<feature type="domain" description="Thioester reductase (TE)" evidence="6">
    <location>
        <begin position="13"/>
        <end position="254"/>
    </location>
</feature>
<keyword evidence="4" id="KW-0560">Oxidoreductase</keyword>
<dbReference type="GO" id="GO:0102965">
    <property type="term" value="F:alcohol-forming long-chain fatty acyl-CoA reductase activity"/>
    <property type="evidence" value="ECO:0007669"/>
    <property type="project" value="UniProtKB-EC"/>
</dbReference>
<dbReference type="InterPro" id="IPR036291">
    <property type="entry name" value="NAD(P)-bd_dom_sf"/>
</dbReference>
<evidence type="ECO:0000256" key="4">
    <source>
        <dbReference type="RuleBase" id="RU363097"/>
    </source>
</evidence>
<feature type="non-terminal residue" evidence="7">
    <location>
        <position position="1"/>
    </location>
</feature>
<evidence type="ECO:0000259" key="6">
    <source>
        <dbReference type="Pfam" id="PF07993"/>
    </source>
</evidence>
<evidence type="ECO:0000313" key="8">
    <source>
        <dbReference type="Proteomes" id="UP000015453"/>
    </source>
</evidence>
<keyword evidence="4" id="KW-0521">NADP</keyword>
<feature type="domain" description="Fatty acyl-CoA reductase C-terminal" evidence="5">
    <location>
        <begin position="328"/>
        <end position="428"/>
    </location>
</feature>
<evidence type="ECO:0000256" key="2">
    <source>
        <dbReference type="ARBA" id="ARBA00022516"/>
    </source>
</evidence>
<dbReference type="Pfam" id="PF07993">
    <property type="entry name" value="NAD_binding_4"/>
    <property type="match status" value="1"/>
</dbReference>
<dbReference type="AlphaFoldDB" id="S8C313"/>
<comment type="function">
    <text evidence="4">Catalyzes the reduction of fatty acyl-CoA to fatty alcohols.</text>
</comment>
<keyword evidence="2 4" id="KW-0444">Lipid biosynthesis</keyword>
<dbReference type="InterPro" id="IPR033640">
    <property type="entry name" value="FAR_C"/>
</dbReference>
<dbReference type="EC" id="1.2.1.84" evidence="4"/>
<reference evidence="7 8" key="1">
    <citation type="journal article" date="2013" name="BMC Genomics">
        <title>The miniature genome of a carnivorous plant Genlisea aurea contains a low number of genes and short non-coding sequences.</title>
        <authorList>
            <person name="Leushkin E.V."/>
            <person name="Sutormin R.A."/>
            <person name="Nabieva E.R."/>
            <person name="Penin A.A."/>
            <person name="Kondrashov A.S."/>
            <person name="Logacheva M.D."/>
        </authorList>
    </citation>
    <scope>NUCLEOTIDE SEQUENCE [LARGE SCALE GENOMIC DNA]</scope>
</reference>
<sequence>KPLFRVLKKKNGKNLEKVLSERVKVVAGDITCENLGIKDSELLHHMWKEVDIVINLAANTKFDERYDVSLGINTLGVKHVLSFSKKCNKLKTLVHVSTAYVCGEKGGLILENPLKLGETLNGTCGLDVYSEKKLVDQTLSNLKADDCSDDYVKTAMADLGIKRARKFGWPNTYVFTKAMGEMLIEELKENLPIVILRPSIVTSTYKEPFPGWAEGIRTIDSLAVGYAKGRITCFLGDPKTILDLIPADMVVNAMIVSMAAQANQESQTIYHVGSSVSNPLHYAMLQDFGQTYFSSNPWIDKQGRPVVVGPVKVLNSMESFHRYFSLQYLIPLKGLEIVNTICCDYFHGMYIEMCRKTDFVLRLVELYRPYLFFKGCFDDMNTEKLRRAAGGNGSCVETDLFYFDPKVVDWEEYFLKIHLPGVVKYVFK</sequence>
<dbReference type="EMBL" id="AUSU01008901">
    <property type="protein sequence ID" value="EPS58786.1"/>
    <property type="molecule type" value="Genomic_DNA"/>
</dbReference>
<organism evidence="7 8">
    <name type="scientific">Genlisea aurea</name>
    <dbReference type="NCBI Taxonomy" id="192259"/>
    <lineage>
        <taxon>Eukaryota</taxon>
        <taxon>Viridiplantae</taxon>
        <taxon>Streptophyta</taxon>
        <taxon>Embryophyta</taxon>
        <taxon>Tracheophyta</taxon>
        <taxon>Spermatophyta</taxon>
        <taxon>Magnoliopsida</taxon>
        <taxon>eudicotyledons</taxon>
        <taxon>Gunneridae</taxon>
        <taxon>Pentapetalae</taxon>
        <taxon>asterids</taxon>
        <taxon>lamiids</taxon>
        <taxon>Lamiales</taxon>
        <taxon>Lentibulariaceae</taxon>
        <taxon>Genlisea</taxon>
    </lineage>
</organism>
<dbReference type="GO" id="GO:0035336">
    <property type="term" value="P:long-chain fatty-acyl-CoA metabolic process"/>
    <property type="evidence" value="ECO:0007669"/>
    <property type="project" value="TreeGrafter"/>
</dbReference>
<dbReference type="CDD" id="cd05236">
    <property type="entry name" value="FAR-N_SDR_e"/>
    <property type="match status" value="1"/>
</dbReference>
<dbReference type="PANTHER" id="PTHR11011:SF99">
    <property type="entry name" value="FATTY ACYL-COA REDUCTASE 3"/>
    <property type="match status" value="1"/>
</dbReference>
<evidence type="ECO:0000256" key="3">
    <source>
        <dbReference type="ARBA" id="ARBA00023098"/>
    </source>
</evidence>
<dbReference type="Pfam" id="PF03015">
    <property type="entry name" value="Sterile"/>
    <property type="match status" value="1"/>
</dbReference>
<evidence type="ECO:0000256" key="1">
    <source>
        <dbReference type="ARBA" id="ARBA00005928"/>
    </source>
</evidence>
<keyword evidence="3 4" id="KW-0443">Lipid metabolism</keyword>
<comment type="caution">
    <text evidence="7">The sequence shown here is derived from an EMBL/GenBank/DDBJ whole genome shotgun (WGS) entry which is preliminary data.</text>
</comment>
<dbReference type="OrthoDB" id="429813at2759"/>
<proteinExistence type="inferred from homology"/>
<dbReference type="CDD" id="cd09071">
    <property type="entry name" value="FAR_C"/>
    <property type="match status" value="1"/>
</dbReference>
<evidence type="ECO:0000259" key="5">
    <source>
        <dbReference type="Pfam" id="PF03015"/>
    </source>
</evidence>